<evidence type="ECO:0000313" key="2">
    <source>
        <dbReference type="EMBL" id="PKI75979.1"/>
    </source>
</evidence>
<comment type="caution">
    <text evidence="2">The sequence shown here is derived from an EMBL/GenBank/DDBJ whole genome shotgun (WGS) entry which is preliminary data.</text>
</comment>
<keyword evidence="3" id="KW-1185">Reference proteome</keyword>
<gene>
    <name evidence="2" type="ORF">CRG98_003637</name>
</gene>
<evidence type="ECO:0000256" key="1">
    <source>
        <dbReference type="SAM" id="MobiDB-lite"/>
    </source>
</evidence>
<name>A0A2I0L5I1_PUNGR</name>
<evidence type="ECO:0000313" key="3">
    <source>
        <dbReference type="Proteomes" id="UP000233551"/>
    </source>
</evidence>
<dbReference type="EMBL" id="PGOL01000134">
    <property type="protein sequence ID" value="PKI75979.1"/>
    <property type="molecule type" value="Genomic_DNA"/>
</dbReference>
<sequence length="112" mass="12009">MRGKSRVTRWNPRKDVRVHGHARSDELGALLDVRGCAGAQAGTRGAGRRVGEACGARGWLGYCSPESMKKKPKLLGQGAAHFGQPVGPTAEEEKSEKARVSIDRAFKAHSSN</sequence>
<accession>A0A2I0L5I1</accession>
<feature type="region of interest" description="Disordered" evidence="1">
    <location>
        <begin position="78"/>
        <end position="112"/>
    </location>
</feature>
<dbReference type="Proteomes" id="UP000233551">
    <property type="component" value="Unassembled WGS sequence"/>
</dbReference>
<organism evidence="2 3">
    <name type="scientific">Punica granatum</name>
    <name type="common">Pomegranate</name>
    <dbReference type="NCBI Taxonomy" id="22663"/>
    <lineage>
        <taxon>Eukaryota</taxon>
        <taxon>Viridiplantae</taxon>
        <taxon>Streptophyta</taxon>
        <taxon>Embryophyta</taxon>
        <taxon>Tracheophyta</taxon>
        <taxon>Spermatophyta</taxon>
        <taxon>Magnoliopsida</taxon>
        <taxon>eudicotyledons</taxon>
        <taxon>Gunneridae</taxon>
        <taxon>Pentapetalae</taxon>
        <taxon>rosids</taxon>
        <taxon>malvids</taxon>
        <taxon>Myrtales</taxon>
        <taxon>Lythraceae</taxon>
        <taxon>Punica</taxon>
    </lineage>
</organism>
<dbReference type="AlphaFoldDB" id="A0A2I0L5I1"/>
<proteinExistence type="predicted"/>
<feature type="compositionally biased region" description="Basic and acidic residues" evidence="1">
    <location>
        <begin position="91"/>
        <end position="106"/>
    </location>
</feature>
<protein>
    <submittedName>
        <fullName evidence="2">Uncharacterized protein</fullName>
    </submittedName>
</protein>
<reference evidence="2 3" key="1">
    <citation type="submission" date="2017-11" db="EMBL/GenBank/DDBJ databases">
        <title>De-novo sequencing of pomegranate (Punica granatum L.) genome.</title>
        <authorList>
            <person name="Akparov Z."/>
            <person name="Amiraslanov A."/>
            <person name="Hajiyeva S."/>
            <person name="Abbasov M."/>
            <person name="Kaur K."/>
            <person name="Hamwieh A."/>
            <person name="Solovyev V."/>
            <person name="Salamov A."/>
            <person name="Braich B."/>
            <person name="Kosarev P."/>
            <person name="Mahmoud A."/>
            <person name="Hajiyev E."/>
            <person name="Babayeva S."/>
            <person name="Izzatullayeva V."/>
            <person name="Mammadov A."/>
            <person name="Mammadov A."/>
            <person name="Sharifova S."/>
            <person name="Ojaghi J."/>
            <person name="Eynullazada K."/>
            <person name="Bayramov B."/>
            <person name="Abdulazimova A."/>
            <person name="Shahmuradov I."/>
        </authorList>
    </citation>
    <scope>NUCLEOTIDE SEQUENCE [LARGE SCALE GENOMIC DNA]</scope>
    <source>
        <strain evidence="3">cv. AG2017</strain>
        <tissue evidence="2">Leaf</tissue>
    </source>
</reference>